<dbReference type="OrthoDB" id="10006270at2759"/>
<feature type="compositionally biased region" description="Polar residues" evidence="2">
    <location>
        <begin position="133"/>
        <end position="153"/>
    </location>
</feature>
<sequence length="153" mass="15859">MQLTHAQNIEALVLSPLNSSTYTAIGYVQALQGRPADAVESLHKALGLRPDDTFATTVLGYVVDRLAGESSLSMPHEIGSLTSAAGDESESGDLVAADTANSSTPLIPMSSSDISKQADVLAASESSLEVEMQDSSAQTLDGSSWKLSTTEDG</sequence>
<evidence type="ECO:0000256" key="1">
    <source>
        <dbReference type="PROSITE-ProRule" id="PRU00339"/>
    </source>
</evidence>
<feature type="region of interest" description="Disordered" evidence="2">
    <location>
        <begin position="74"/>
        <end position="153"/>
    </location>
</feature>
<evidence type="ECO:0000313" key="4">
    <source>
        <dbReference type="Proteomes" id="UP000792457"/>
    </source>
</evidence>
<organism evidence="3 4">
    <name type="scientific">Ladona fulva</name>
    <name type="common">Scarce chaser dragonfly</name>
    <name type="synonym">Libellula fulva</name>
    <dbReference type="NCBI Taxonomy" id="123851"/>
    <lineage>
        <taxon>Eukaryota</taxon>
        <taxon>Metazoa</taxon>
        <taxon>Ecdysozoa</taxon>
        <taxon>Arthropoda</taxon>
        <taxon>Hexapoda</taxon>
        <taxon>Insecta</taxon>
        <taxon>Pterygota</taxon>
        <taxon>Palaeoptera</taxon>
        <taxon>Odonata</taxon>
        <taxon>Epiprocta</taxon>
        <taxon>Anisoptera</taxon>
        <taxon>Libelluloidea</taxon>
        <taxon>Libellulidae</taxon>
        <taxon>Ladona</taxon>
    </lineage>
</organism>
<feature type="repeat" description="TPR" evidence="1">
    <location>
        <begin position="19"/>
        <end position="52"/>
    </location>
</feature>
<accession>A0A8K0P2I8</accession>
<dbReference type="AlphaFoldDB" id="A0A8K0P2I8"/>
<dbReference type="Proteomes" id="UP000792457">
    <property type="component" value="Unassembled WGS sequence"/>
</dbReference>
<dbReference type="InterPro" id="IPR019734">
    <property type="entry name" value="TPR_rpt"/>
</dbReference>
<reference evidence="3" key="1">
    <citation type="submission" date="2013-04" db="EMBL/GenBank/DDBJ databases">
        <authorList>
            <person name="Qu J."/>
            <person name="Murali S.C."/>
            <person name="Bandaranaike D."/>
            <person name="Bellair M."/>
            <person name="Blankenburg K."/>
            <person name="Chao H."/>
            <person name="Dinh H."/>
            <person name="Doddapaneni H."/>
            <person name="Downs B."/>
            <person name="Dugan-Rocha S."/>
            <person name="Elkadiri S."/>
            <person name="Gnanaolivu R.D."/>
            <person name="Hernandez B."/>
            <person name="Javaid M."/>
            <person name="Jayaseelan J.C."/>
            <person name="Lee S."/>
            <person name="Li M."/>
            <person name="Ming W."/>
            <person name="Munidasa M."/>
            <person name="Muniz J."/>
            <person name="Nguyen L."/>
            <person name="Ongeri F."/>
            <person name="Osuji N."/>
            <person name="Pu L.-L."/>
            <person name="Puazo M."/>
            <person name="Qu C."/>
            <person name="Quiroz J."/>
            <person name="Raj R."/>
            <person name="Weissenberger G."/>
            <person name="Xin Y."/>
            <person name="Zou X."/>
            <person name="Han Y."/>
            <person name="Richards S."/>
            <person name="Worley K."/>
            <person name="Muzny D."/>
            <person name="Gibbs R."/>
        </authorList>
    </citation>
    <scope>NUCLEOTIDE SEQUENCE</scope>
    <source>
        <strain evidence="3">Sampled in the wild</strain>
    </source>
</reference>
<dbReference type="PROSITE" id="PS50005">
    <property type="entry name" value="TPR"/>
    <property type="match status" value="1"/>
</dbReference>
<reference evidence="3" key="2">
    <citation type="submission" date="2017-10" db="EMBL/GenBank/DDBJ databases">
        <title>Ladona fulva Genome sequencing and assembly.</title>
        <authorList>
            <person name="Murali S."/>
            <person name="Richards S."/>
            <person name="Bandaranaike D."/>
            <person name="Bellair M."/>
            <person name="Blankenburg K."/>
            <person name="Chao H."/>
            <person name="Dinh H."/>
            <person name="Doddapaneni H."/>
            <person name="Dugan-Rocha S."/>
            <person name="Elkadiri S."/>
            <person name="Gnanaolivu R."/>
            <person name="Hernandez B."/>
            <person name="Skinner E."/>
            <person name="Javaid M."/>
            <person name="Lee S."/>
            <person name="Li M."/>
            <person name="Ming W."/>
            <person name="Munidasa M."/>
            <person name="Muniz J."/>
            <person name="Nguyen L."/>
            <person name="Hughes D."/>
            <person name="Osuji N."/>
            <person name="Pu L.-L."/>
            <person name="Puazo M."/>
            <person name="Qu C."/>
            <person name="Quiroz J."/>
            <person name="Raj R."/>
            <person name="Weissenberger G."/>
            <person name="Xin Y."/>
            <person name="Zou X."/>
            <person name="Han Y."/>
            <person name="Worley K."/>
            <person name="Muzny D."/>
            <person name="Gibbs R."/>
        </authorList>
    </citation>
    <scope>NUCLEOTIDE SEQUENCE</scope>
    <source>
        <strain evidence="3">Sampled in the wild</strain>
    </source>
</reference>
<keyword evidence="1" id="KW-0802">TPR repeat</keyword>
<evidence type="ECO:0008006" key="5">
    <source>
        <dbReference type="Google" id="ProtNLM"/>
    </source>
</evidence>
<name>A0A8K0P2I8_LADFU</name>
<keyword evidence="4" id="KW-1185">Reference proteome</keyword>
<dbReference type="InterPro" id="IPR011990">
    <property type="entry name" value="TPR-like_helical_dom_sf"/>
</dbReference>
<proteinExistence type="predicted"/>
<evidence type="ECO:0000313" key="3">
    <source>
        <dbReference type="EMBL" id="KAG8230088.1"/>
    </source>
</evidence>
<dbReference type="SUPFAM" id="SSF48452">
    <property type="entry name" value="TPR-like"/>
    <property type="match status" value="1"/>
</dbReference>
<dbReference type="Gene3D" id="1.25.40.10">
    <property type="entry name" value="Tetratricopeptide repeat domain"/>
    <property type="match status" value="1"/>
</dbReference>
<feature type="compositionally biased region" description="Polar residues" evidence="2">
    <location>
        <begin position="99"/>
        <end position="115"/>
    </location>
</feature>
<protein>
    <recommendedName>
        <fullName evidence="5">Tetratricopeptide repeat protein</fullName>
    </recommendedName>
</protein>
<comment type="caution">
    <text evidence="3">The sequence shown here is derived from an EMBL/GenBank/DDBJ whole genome shotgun (WGS) entry which is preliminary data.</text>
</comment>
<gene>
    <name evidence="3" type="ORF">J437_LFUL009207</name>
</gene>
<dbReference type="EMBL" id="KZ308463">
    <property type="protein sequence ID" value="KAG8230088.1"/>
    <property type="molecule type" value="Genomic_DNA"/>
</dbReference>
<evidence type="ECO:0000256" key="2">
    <source>
        <dbReference type="SAM" id="MobiDB-lite"/>
    </source>
</evidence>